<feature type="domain" description="HTH lacI-type" evidence="4">
    <location>
        <begin position="3"/>
        <end position="57"/>
    </location>
</feature>
<dbReference type="CDD" id="cd01392">
    <property type="entry name" value="HTH_LacI"/>
    <property type="match status" value="1"/>
</dbReference>
<dbReference type="Proteomes" id="UP000029050">
    <property type="component" value="Unassembled WGS sequence"/>
</dbReference>
<dbReference type="Pfam" id="PF00356">
    <property type="entry name" value="LacI"/>
    <property type="match status" value="1"/>
</dbReference>
<keyword evidence="6" id="KW-1185">Reference proteome</keyword>
<protein>
    <submittedName>
        <fullName evidence="5">LacI-type transcriptional regulator</fullName>
    </submittedName>
</protein>
<dbReference type="RefSeq" id="WP_033495718.1">
    <property type="nucleotide sequence ID" value="NZ_JGZI01000007.1"/>
</dbReference>
<dbReference type="Gene3D" id="1.10.260.40">
    <property type="entry name" value="lambda repressor-like DNA-binding domains"/>
    <property type="match status" value="1"/>
</dbReference>
<dbReference type="Gene3D" id="3.40.50.2300">
    <property type="match status" value="2"/>
</dbReference>
<evidence type="ECO:0000256" key="1">
    <source>
        <dbReference type="ARBA" id="ARBA00023015"/>
    </source>
</evidence>
<dbReference type="OrthoDB" id="3510266at2"/>
<evidence type="ECO:0000256" key="3">
    <source>
        <dbReference type="ARBA" id="ARBA00023163"/>
    </source>
</evidence>
<dbReference type="EMBL" id="JGZI01000007">
    <property type="protein sequence ID" value="KFI83387.1"/>
    <property type="molecule type" value="Genomic_DNA"/>
</dbReference>
<dbReference type="PROSITE" id="PS50932">
    <property type="entry name" value="HTH_LACI_2"/>
    <property type="match status" value="1"/>
</dbReference>
<keyword evidence="1" id="KW-0805">Transcription regulation</keyword>
<dbReference type="InterPro" id="IPR046335">
    <property type="entry name" value="LacI/GalR-like_sensor"/>
</dbReference>
<dbReference type="GO" id="GO:0003700">
    <property type="term" value="F:DNA-binding transcription factor activity"/>
    <property type="evidence" value="ECO:0007669"/>
    <property type="project" value="TreeGrafter"/>
</dbReference>
<keyword evidence="3" id="KW-0804">Transcription</keyword>
<dbReference type="SUPFAM" id="SSF47413">
    <property type="entry name" value="lambda repressor-like DNA-binding domains"/>
    <property type="match status" value="1"/>
</dbReference>
<dbReference type="InterPro" id="IPR000843">
    <property type="entry name" value="HTH_LacI"/>
</dbReference>
<name>A0A087CJD7_9BIFI</name>
<accession>A0A087CJD7</accession>
<organism evidence="5 6">
    <name type="scientific">Bifidobacterium psychraerophilum</name>
    <dbReference type="NCBI Taxonomy" id="218140"/>
    <lineage>
        <taxon>Bacteria</taxon>
        <taxon>Bacillati</taxon>
        <taxon>Actinomycetota</taxon>
        <taxon>Actinomycetes</taxon>
        <taxon>Bifidobacteriales</taxon>
        <taxon>Bifidobacteriaceae</taxon>
        <taxon>Bifidobacterium</taxon>
    </lineage>
</organism>
<dbReference type="eggNOG" id="COG1609">
    <property type="taxonomic scope" value="Bacteria"/>
</dbReference>
<sequence length="336" mass="36800">MKATIQHVAEEAGVSVSTVSRAFTKPDLVARKTRDRILAIADNLDFRISRSATALKTGQSLRVAFLTSDPLATWFNAHVFEGMNSVLQQAGYDISLYQIDTPEKRHDFFSILPVQRNADAVIVSSFDIDPTETGRLNTAKVPIIGINVPTTTSYTASISIDDAAGMQLLAQHLITLGHRQIAFVGVPQDSKIHFSAHKRERAFVDTCLATSITPSVIHVEDDDELVSNVMTALLNLAQMPTAVCFQHDSMAIRLWTSLRKYGMECPHDISICGFDDSTYAKDISLTTIRQDPQKTGQAAAEKTLRLMAGDSSFQTHQLVPVHLIARESTAKVSASS</sequence>
<comment type="caution">
    <text evidence="5">The sequence shown here is derived from an EMBL/GenBank/DDBJ whole genome shotgun (WGS) entry which is preliminary data.</text>
</comment>
<dbReference type="PANTHER" id="PTHR30146:SF138">
    <property type="entry name" value="TRANSCRIPTIONAL REGULATORY PROTEIN"/>
    <property type="match status" value="1"/>
</dbReference>
<evidence type="ECO:0000259" key="4">
    <source>
        <dbReference type="PROSITE" id="PS50932"/>
    </source>
</evidence>
<evidence type="ECO:0000313" key="5">
    <source>
        <dbReference type="EMBL" id="KFI83387.1"/>
    </source>
</evidence>
<reference evidence="5 6" key="1">
    <citation type="submission" date="2014-03" db="EMBL/GenBank/DDBJ databases">
        <title>Genomics of Bifidobacteria.</title>
        <authorList>
            <person name="Ventura M."/>
            <person name="Milani C."/>
            <person name="Lugli G.A."/>
        </authorList>
    </citation>
    <scope>NUCLEOTIDE SEQUENCE [LARGE SCALE GENOMIC DNA]</scope>
    <source>
        <strain evidence="5 6">LMG 21775</strain>
    </source>
</reference>
<dbReference type="Pfam" id="PF13377">
    <property type="entry name" value="Peripla_BP_3"/>
    <property type="match status" value="1"/>
</dbReference>
<dbReference type="InterPro" id="IPR028082">
    <property type="entry name" value="Peripla_BP_I"/>
</dbReference>
<dbReference type="CDD" id="cd06267">
    <property type="entry name" value="PBP1_LacI_sugar_binding-like"/>
    <property type="match status" value="1"/>
</dbReference>
<dbReference type="SMART" id="SM00354">
    <property type="entry name" value="HTH_LACI"/>
    <property type="match status" value="1"/>
</dbReference>
<dbReference type="SUPFAM" id="SSF53822">
    <property type="entry name" value="Periplasmic binding protein-like I"/>
    <property type="match status" value="1"/>
</dbReference>
<dbReference type="STRING" id="218140.BPSY_0481"/>
<dbReference type="PANTHER" id="PTHR30146">
    <property type="entry name" value="LACI-RELATED TRANSCRIPTIONAL REPRESSOR"/>
    <property type="match status" value="1"/>
</dbReference>
<gene>
    <name evidence="5" type="ORF">BPSY_0481</name>
</gene>
<dbReference type="InterPro" id="IPR010982">
    <property type="entry name" value="Lambda_DNA-bd_dom_sf"/>
</dbReference>
<dbReference type="AlphaFoldDB" id="A0A087CJD7"/>
<keyword evidence="2" id="KW-0238">DNA-binding</keyword>
<proteinExistence type="predicted"/>
<evidence type="ECO:0000256" key="2">
    <source>
        <dbReference type="ARBA" id="ARBA00023125"/>
    </source>
</evidence>
<dbReference type="GO" id="GO:0000976">
    <property type="term" value="F:transcription cis-regulatory region binding"/>
    <property type="evidence" value="ECO:0007669"/>
    <property type="project" value="TreeGrafter"/>
</dbReference>
<dbReference type="GeneID" id="98299686"/>
<evidence type="ECO:0000313" key="6">
    <source>
        <dbReference type="Proteomes" id="UP000029050"/>
    </source>
</evidence>